<evidence type="ECO:0000313" key="5">
    <source>
        <dbReference type="Proteomes" id="UP001500620"/>
    </source>
</evidence>
<dbReference type="Proteomes" id="UP001500620">
    <property type="component" value="Unassembled WGS sequence"/>
</dbReference>
<dbReference type="Pfam" id="PF03050">
    <property type="entry name" value="DDE_Tnp_IS66"/>
    <property type="match status" value="1"/>
</dbReference>
<dbReference type="EMBL" id="BAABAT010000115">
    <property type="protein sequence ID" value="GAA4264222.1"/>
    <property type="molecule type" value="Genomic_DNA"/>
</dbReference>
<feature type="compositionally biased region" description="Basic and acidic residues" evidence="1">
    <location>
        <begin position="67"/>
        <end position="78"/>
    </location>
</feature>
<gene>
    <name evidence="4" type="ORF">GCM10022255_115860</name>
</gene>
<dbReference type="PANTHER" id="PTHR33678:SF2">
    <property type="match status" value="1"/>
</dbReference>
<feature type="domain" description="Transposase IS66 central" evidence="2">
    <location>
        <begin position="177"/>
        <end position="444"/>
    </location>
</feature>
<feature type="region of interest" description="Disordered" evidence="1">
    <location>
        <begin position="51"/>
        <end position="107"/>
    </location>
</feature>
<organism evidence="4 5">
    <name type="scientific">Dactylosporangium darangshiense</name>
    <dbReference type="NCBI Taxonomy" id="579108"/>
    <lineage>
        <taxon>Bacteria</taxon>
        <taxon>Bacillati</taxon>
        <taxon>Actinomycetota</taxon>
        <taxon>Actinomycetes</taxon>
        <taxon>Micromonosporales</taxon>
        <taxon>Micromonosporaceae</taxon>
        <taxon>Dactylosporangium</taxon>
    </lineage>
</organism>
<dbReference type="InterPro" id="IPR045618">
    <property type="entry name" value="DUF6444"/>
</dbReference>
<dbReference type="InterPro" id="IPR004291">
    <property type="entry name" value="Transposase_IS66_central"/>
</dbReference>
<dbReference type="RefSeq" id="WP_345144712.1">
    <property type="nucleotide sequence ID" value="NZ_BAABAT010000115.1"/>
</dbReference>
<proteinExistence type="predicted"/>
<dbReference type="PANTHER" id="PTHR33678">
    <property type="entry name" value="BLL1576 PROTEIN"/>
    <property type="match status" value="1"/>
</dbReference>
<sequence length="493" mass="53886">MPDPEELSRAELVACVRDQAVRLDDQARELEALRTENAELRMRLDRLERLLSRNSSNSSMPPSTDDLPGKTRPADKPTDGNGGTKRKRGKQPGAPGAHLAWREDPDETLPHFPEGTCGCGADLADGVDLGVARSHQQHEVPQMSATCTQHDLRAVRCGCGRTHVAQRPDGVAEAAVSYGPNLQAWCVYLMVVHAIPVARCVELVGSLTGAAPSAGWVHSLIERTAAMLATVDARIRTLITLAYAVCCDETPIRVGARKAKRYLPVACTQRYTWYHLGDRSLATFKDFGLGELSGVVVHDRYQNYDAAVFAGLVHQPCCAHILRDLADAAECYPQANWPAQIADALRDLIHAANTARDAGLPSIDPDFRDTRLTWICSGTAIGLAEVDRNPDPKGKQPPGRCLLEMLHDRLDDVVRFAFDLGVPPTSNQAERDLRPAKTQQKISGRLTPETVIRARYRIRGYVSTAAKHGLDQLAALRDAILGNPWKPPDRAPA</sequence>
<evidence type="ECO:0000256" key="1">
    <source>
        <dbReference type="SAM" id="MobiDB-lite"/>
    </source>
</evidence>
<feature type="domain" description="DUF6444" evidence="3">
    <location>
        <begin position="22"/>
        <end position="98"/>
    </location>
</feature>
<evidence type="ECO:0000259" key="3">
    <source>
        <dbReference type="Pfam" id="PF20042"/>
    </source>
</evidence>
<accession>A0ABP8DWG9</accession>
<evidence type="ECO:0000313" key="4">
    <source>
        <dbReference type="EMBL" id="GAA4264222.1"/>
    </source>
</evidence>
<name>A0ABP8DWG9_9ACTN</name>
<evidence type="ECO:0000259" key="2">
    <source>
        <dbReference type="Pfam" id="PF03050"/>
    </source>
</evidence>
<comment type="caution">
    <text evidence="4">The sequence shown here is derived from an EMBL/GenBank/DDBJ whole genome shotgun (WGS) entry which is preliminary data.</text>
</comment>
<dbReference type="NCBIfam" id="NF033517">
    <property type="entry name" value="transpos_IS66"/>
    <property type="match status" value="1"/>
</dbReference>
<protein>
    <submittedName>
        <fullName evidence="4">IS66 family transposase</fullName>
    </submittedName>
</protein>
<reference evidence="5" key="1">
    <citation type="journal article" date="2019" name="Int. J. Syst. Evol. Microbiol.">
        <title>The Global Catalogue of Microorganisms (GCM) 10K type strain sequencing project: providing services to taxonomists for standard genome sequencing and annotation.</title>
        <authorList>
            <consortium name="The Broad Institute Genomics Platform"/>
            <consortium name="The Broad Institute Genome Sequencing Center for Infectious Disease"/>
            <person name="Wu L."/>
            <person name="Ma J."/>
        </authorList>
    </citation>
    <scope>NUCLEOTIDE SEQUENCE [LARGE SCALE GENOMIC DNA]</scope>
    <source>
        <strain evidence="5">JCM 17441</strain>
    </source>
</reference>
<dbReference type="InterPro" id="IPR052344">
    <property type="entry name" value="Transposase-related"/>
</dbReference>
<keyword evidence="5" id="KW-1185">Reference proteome</keyword>
<dbReference type="Pfam" id="PF20042">
    <property type="entry name" value="DUF6444"/>
    <property type="match status" value="1"/>
</dbReference>